<evidence type="ECO:0000313" key="2">
    <source>
        <dbReference type="EMBL" id="MFC4427733.1"/>
    </source>
</evidence>
<proteinExistence type="predicted"/>
<dbReference type="RefSeq" id="WP_380041515.1">
    <property type="nucleotide sequence ID" value="NZ_JBHSEH010000024.1"/>
</dbReference>
<reference evidence="3" key="1">
    <citation type="journal article" date="2019" name="Int. J. Syst. Evol. Microbiol.">
        <title>The Global Catalogue of Microorganisms (GCM) 10K type strain sequencing project: providing services to taxonomists for standard genome sequencing and annotation.</title>
        <authorList>
            <consortium name="The Broad Institute Genomics Platform"/>
            <consortium name="The Broad Institute Genome Sequencing Center for Infectious Disease"/>
            <person name="Wu L."/>
            <person name="Ma J."/>
        </authorList>
    </citation>
    <scope>NUCLEOTIDE SEQUENCE [LARGE SCALE GENOMIC DNA]</scope>
    <source>
        <strain evidence="3">CCUG 56029</strain>
    </source>
</reference>
<keyword evidence="1" id="KW-0472">Membrane</keyword>
<evidence type="ECO:0000256" key="1">
    <source>
        <dbReference type="SAM" id="Phobius"/>
    </source>
</evidence>
<dbReference type="EMBL" id="JBHSEH010000024">
    <property type="protein sequence ID" value="MFC4427733.1"/>
    <property type="molecule type" value="Genomic_DNA"/>
</dbReference>
<feature type="transmembrane region" description="Helical" evidence="1">
    <location>
        <begin position="73"/>
        <end position="98"/>
    </location>
</feature>
<feature type="transmembrane region" description="Helical" evidence="1">
    <location>
        <begin position="149"/>
        <end position="172"/>
    </location>
</feature>
<comment type="caution">
    <text evidence="2">The sequence shown here is derived from an EMBL/GenBank/DDBJ whole genome shotgun (WGS) entry which is preliminary data.</text>
</comment>
<keyword evidence="3" id="KW-1185">Reference proteome</keyword>
<dbReference type="Proteomes" id="UP001595998">
    <property type="component" value="Unassembled WGS sequence"/>
</dbReference>
<feature type="transmembrane region" description="Helical" evidence="1">
    <location>
        <begin position="184"/>
        <end position="204"/>
    </location>
</feature>
<name>A0ABV8XSM0_9DEIO</name>
<feature type="transmembrane region" description="Helical" evidence="1">
    <location>
        <begin position="118"/>
        <end position="137"/>
    </location>
</feature>
<protein>
    <submittedName>
        <fullName evidence="2">Uncharacterized protein</fullName>
    </submittedName>
</protein>
<keyword evidence="1" id="KW-0812">Transmembrane</keyword>
<keyword evidence="1" id="KW-1133">Transmembrane helix</keyword>
<evidence type="ECO:0000313" key="3">
    <source>
        <dbReference type="Proteomes" id="UP001595998"/>
    </source>
</evidence>
<organism evidence="2 3">
    <name type="scientific">Deinococcus navajonensis</name>
    <dbReference type="NCBI Taxonomy" id="309884"/>
    <lineage>
        <taxon>Bacteria</taxon>
        <taxon>Thermotogati</taxon>
        <taxon>Deinococcota</taxon>
        <taxon>Deinococci</taxon>
        <taxon>Deinococcales</taxon>
        <taxon>Deinococcaceae</taxon>
        <taxon>Deinococcus</taxon>
    </lineage>
</organism>
<accession>A0ABV8XSM0</accession>
<feature type="transmembrane region" description="Helical" evidence="1">
    <location>
        <begin position="40"/>
        <end position="61"/>
    </location>
</feature>
<sequence>MNLRWRALAVTALWVQVASLFGVSAYALWAANFSADGVLGALEAFLAGLVMTWWTAVFARVSGGDAVAPEDGVLRALGLSFPWLTALRGGLWLMLLLALLSGAGAEANPVALTTLMTVWAGAVLASNAMYGALARLAQAPGDLLARARLLEWLNVSAALSLGMGVLNVVPIAGFSTPPTLTAQLVYGLSAALDVVATLLAWQALRTAPVPPSA</sequence>
<gene>
    <name evidence="2" type="ORF">ACFOZ9_16060</name>
</gene>